<evidence type="ECO:0000313" key="2">
    <source>
        <dbReference type="EMBL" id="KAF9882856.1"/>
    </source>
</evidence>
<reference evidence="2" key="2">
    <citation type="submission" date="2020-02" db="EMBL/GenBank/DDBJ databases">
        <authorList>
            <person name="Gilchrist C.L.M."/>
            <person name="Chooi Y.-H."/>
        </authorList>
    </citation>
    <scope>NUCLEOTIDE SEQUENCE</scope>
    <source>
        <strain evidence="2">MST-FP2251</strain>
    </source>
</reference>
<reference evidence="2" key="1">
    <citation type="journal article" date="2019" name="Beilstein J. Org. Chem.">
        <title>Nanangenines: drimane sesquiterpenoids as the dominant metabolite cohort of a novel Australian fungus, Aspergillus nanangensis.</title>
        <authorList>
            <person name="Lacey H.J."/>
            <person name="Gilchrist C.L.M."/>
            <person name="Crombie A."/>
            <person name="Kalaitzis J.A."/>
            <person name="Vuong D."/>
            <person name="Rutledge P.J."/>
            <person name="Turner P."/>
            <person name="Pitt J.I."/>
            <person name="Lacey E."/>
            <person name="Chooi Y.H."/>
            <person name="Piggott A.M."/>
        </authorList>
    </citation>
    <scope>NUCLEOTIDE SEQUENCE</scope>
    <source>
        <strain evidence="2">MST-FP2251</strain>
    </source>
</reference>
<protein>
    <recommendedName>
        <fullName evidence="1">PI-PLC Y-box domain-containing protein</fullName>
    </recommendedName>
</protein>
<dbReference type="Gene3D" id="3.40.50.1820">
    <property type="entry name" value="alpha/beta hydrolase"/>
    <property type="match status" value="1"/>
</dbReference>
<dbReference type="SUPFAM" id="SSF53474">
    <property type="entry name" value="alpha/beta-Hydrolases"/>
    <property type="match status" value="1"/>
</dbReference>
<dbReference type="InterPro" id="IPR001711">
    <property type="entry name" value="PLipase_C_Pinositol-sp_Y"/>
</dbReference>
<dbReference type="InterPro" id="IPR050266">
    <property type="entry name" value="AB_hydrolase_sf"/>
</dbReference>
<evidence type="ECO:0000313" key="3">
    <source>
        <dbReference type="Proteomes" id="UP001194746"/>
    </source>
</evidence>
<dbReference type="Proteomes" id="UP001194746">
    <property type="component" value="Unassembled WGS sequence"/>
</dbReference>
<comment type="caution">
    <text evidence="2">The sequence shown here is derived from an EMBL/GenBank/DDBJ whole genome shotgun (WGS) entry which is preliminary data.</text>
</comment>
<accession>A0AAD4CAH7</accession>
<dbReference type="GO" id="GO:0004435">
    <property type="term" value="F:phosphatidylinositol-4,5-bisphosphate phospholipase C activity"/>
    <property type="evidence" value="ECO:0007669"/>
    <property type="project" value="InterPro"/>
</dbReference>
<dbReference type="PROSITE" id="PS50008">
    <property type="entry name" value="PIPLC_Y_DOMAIN"/>
    <property type="match status" value="1"/>
</dbReference>
<dbReference type="EMBL" id="VCAU01000207">
    <property type="protein sequence ID" value="KAF9882856.1"/>
    <property type="molecule type" value="Genomic_DNA"/>
</dbReference>
<feature type="domain" description="PI-PLC Y-box" evidence="1">
    <location>
        <begin position="187"/>
        <end position="225"/>
    </location>
</feature>
<dbReference type="PANTHER" id="PTHR43798">
    <property type="entry name" value="MONOACYLGLYCEROL LIPASE"/>
    <property type="match status" value="1"/>
</dbReference>
<dbReference type="GO" id="GO:0016020">
    <property type="term" value="C:membrane"/>
    <property type="evidence" value="ECO:0007669"/>
    <property type="project" value="TreeGrafter"/>
</dbReference>
<keyword evidence="3" id="KW-1185">Reference proteome</keyword>
<dbReference type="AlphaFoldDB" id="A0AAD4CAH7"/>
<name>A0AAD4CAH7_ASPNN</name>
<dbReference type="Pfam" id="PF12697">
    <property type="entry name" value="Abhydrolase_6"/>
    <property type="match status" value="1"/>
</dbReference>
<gene>
    <name evidence="2" type="ORF">FE257_004942</name>
</gene>
<sequence>MVIPYTKTINGVQIAFDDTGLGRADIPTIVLLPGWCHDMRAWNHLLPYLSPHFRVVRVCWRGHGPNRDPVVGESGDFGLDEQISDTIALLDSLEVETFIPVSHAHGGWVALSLVNGLGKERVPAVVLLDLIMTPPPAEFKNGLQAMQSRQTWKMARQALADSWAAETTNQAVIHHFLYEAGGHGFDMWSRSCRVIERAYGTWGSPMGLHESRICTNGKAGFYDRPLKYLTDTMGFCRSQRTGHLGRPQRGLNT</sequence>
<organism evidence="2 3">
    <name type="scientific">Aspergillus nanangensis</name>
    <dbReference type="NCBI Taxonomy" id="2582783"/>
    <lineage>
        <taxon>Eukaryota</taxon>
        <taxon>Fungi</taxon>
        <taxon>Dikarya</taxon>
        <taxon>Ascomycota</taxon>
        <taxon>Pezizomycotina</taxon>
        <taxon>Eurotiomycetes</taxon>
        <taxon>Eurotiomycetidae</taxon>
        <taxon>Eurotiales</taxon>
        <taxon>Aspergillaceae</taxon>
        <taxon>Aspergillus</taxon>
        <taxon>Aspergillus subgen. Circumdati</taxon>
    </lineage>
</organism>
<evidence type="ECO:0000259" key="1">
    <source>
        <dbReference type="PROSITE" id="PS50008"/>
    </source>
</evidence>
<dbReference type="GO" id="GO:0006629">
    <property type="term" value="P:lipid metabolic process"/>
    <property type="evidence" value="ECO:0007669"/>
    <property type="project" value="InterPro"/>
</dbReference>
<dbReference type="InterPro" id="IPR000073">
    <property type="entry name" value="AB_hydrolase_1"/>
</dbReference>
<proteinExistence type="predicted"/>
<dbReference type="InterPro" id="IPR029058">
    <property type="entry name" value="AB_hydrolase_fold"/>
</dbReference>
<dbReference type="PANTHER" id="PTHR43798:SF33">
    <property type="entry name" value="HYDROLASE, PUTATIVE (AFU_ORTHOLOGUE AFUA_2G14860)-RELATED"/>
    <property type="match status" value="1"/>
</dbReference>
<dbReference type="GO" id="GO:0035556">
    <property type="term" value="P:intracellular signal transduction"/>
    <property type="evidence" value="ECO:0007669"/>
    <property type="project" value="InterPro"/>
</dbReference>